<proteinExistence type="predicted"/>
<dbReference type="Proteomes" id="UP000000343">
    <property type="component" value="Chromosome"/>
</dbReference>
<dbReference type="PROSITE" id="PS50883">
    <property type="entry name" value="EAL"/>
    <property type="match status" value="1"/>
</dbReference>
<dbReference type="CDD" id="cd01948">
    <property type="entry name" value="EAL"/>
    <property type="match status" value="1"/>
</dbReference>
<dbReference type="Pfam" id="PF00563">
    <property type="entry name" value="EAL"/>
    <property type="match status" value="1"/>
</dbReference>
<dbReference type="PANTHER" id="PTHR33121">
    <property type="entry name" value="CYCLIC DI-GMP PHOSPHODIESTERASE PDEF"/>
    <property type="match status" value="1"/>
</dbReference>
<dbReference type="eggNOG" id="COG2200">
    <property type="taxonomic scope" value="Bacteria"/>
</dbReference>
<dbReference type="InterPro" id="IPR035919">
    <property type="entry name" value="EAL_sf"/>
</dbReference>
<gene>
    <name evidence="2" type="ordered locus">AciX9_0491</name>
</gene>
<dbReference type="SMART" id="SM00052">
    <property type="entry name" value="EAL"/>
    <property type="match status" value="1"/>
</dbReference>
<dbReference type="KEGG" id="acm:AciX9_0491"/>
<dbReference type="PaxDb" id="1198114-AciX9_0491"/>
<dbReference type="EMBL" id="CP002480">
    <property type="protein sequence ID" value="ADW67563.1"/>
    <property type="molecule type" value="Genomic_DNA"/>
</dbReference>
<dbReference type="InterPro" id="IPR001633">
    <property type="entry name" value="EAL_dom"/>
</dbReference>
<protein>
    <submittedName>
        <fullName evidence="2">Diguanylate phosphodiesterase</fullName>
    </submittedName>
</protein>
<keyword evidence="3" id="KW-1185">Reference proteome</keyword>
<dbReference type="PANTHER" id="PTHR33121:SF15">
    <property type="entry name" value="BLUE LIGHT- AND TEMPERATURE-REGULATED ANTIREPRESSOR BLUF"/>
    <property type="match status" value="1"/>
</dbReference>
<dbReference type="GO" id="GO:0071111">
    <property type="term" value="F:cyclic-guanylate-specific phosphodiesterase activity"/>
    <property type="evidence" value="ECO:0007669"/>
    <property type="project" value="InterPro"/>
</dbReference>
<evidence type="ECO:0000259" key="1">
    <source>
        <dbReference type="PROSITE" id="PS50883"/>
    </source>
</evidence>
<organism evidence="3">
    <name type="scientific">Granulicella tundricola (strain ATCC BAA-1859 / DSM 23138 / MP5ACTX9)</name>
    <dbReference type="NCBI Taxonomy" id="1198114"/>
    <lineage>
        <taxon>Bacteria</taxon>
        <taxon>Pseudomonadati</taxon>
        <taxon>Acidobacteriota</taxon>
        <taxon>Terriglobia</taxon>
        <taxon>Terriglobales</taxon>
        <taxon>Acidobacteriaceae</taxon>
        <taxon>Granulicella</taxon>
    </lineage>
</organism>
<dbReference type="InterPro" id="IPR050706">
    <property type="entry name" value="Cyclic-di-GMP_PDE-like"/>
</dbReference>
<evidence type="ECO:0000313" key="2">
    <source>
        <dbReference type="EMBL" id="ADW67563.1"/>
    </source>
</evidence>
<reference evidence="3" key="1">
    <citation type="submission" date="2011-01" db="EMBL/GenBank/DDBJ databases">
        <title>Complete sequence of chromosome of Acidobacterium sp. MP5ACTX9.</title>
        <authorList>
            <consortium name="US DOE Joint Genome Institute"/>
            <person name="Lucas S."/>
            <person name="Copeland A."/>
            <person name="Lapidus A."/>
            <person name="Cheng J.-F."/>
            <person name="Goodwin L."/>
            <person name="Pitluck S."/>
            <person name="Teshima H."/>
            <person name="Detter J.C."/>
            <person name="Han C."/>
            <person name="Tapia R."/>
            <person name="Land M."/>
            <person name="Hauser L."/>
            <person name="Kyrpides N."/>
            <person name="Ivanova N."/>
            <person name="Ovchinnikova G."/>
            <person name="Pagani I."/>
            <person name="Rawat S.R."/>
            <person name="Mannisto M."/>
            <person name="Haggblom M.M."/>
            <person name="Woyke T."/>
        </authorList>
    </citation>
    <scope>NUCLEOTIDE SEQUENCE [LARGE SCALE GENOMIC DNA]</scope>
    <source>
        <strain evidence="3">MP5ACTX9</strain>
    </source>
</reference>
<dbReference type="HOGENOM" id="CLU_000445_70_50_0"/>
<feature type="domain" description="EAL" evidence="1">
    <location>
        <begin position="16"/>
        <end position="266"/>
    </location>
</feature>
<dbReference type="AlphaFoldDB" id="E8WY24"/>
<sequence>MNLGLTLLWMSGPELIAPKCSACKDGVKQPFPMTMAFQPIVDVLESRVYAYEALVRGIKNEPAGVVMAQLTEENRYAFDQSCRVAAITLAARLGLKDTGAKLSINFKPGAVYSPSACIRLTLETARALEFPLDLLIFEITEMEEIKDRNHVLKIAQEYRRHGFQMAIDDFGSGYSGLNLLADLTPEILKLDMDLTRNLHERPTALAIVRSTVELCRALGVTCIAEGVETLEELRALRSCGIRLMQGYLLARPAFEALPTVQYPDSCDVSSARDAPSQTLTA</sequence>
<dbReference type="Gene3D" id="3.20.20.450">
    <property type="entry name" value="EAL domain"/>
    <property type="match status" value="1"/>
</dbReference>
<name>E8WY24_GRATM</name>
<dbReference type="SUPFAM" id="SSF141868">
    <property type="entry name" value="EAL domain-like"/>
    <property type="match status" value="1"/>
</dbReference>
<dbReference type="STRING" id="1198114.AciX9_0491"/>
<accession>E8WY24</accession>
<evidence type="ECO:0000313" key="3">
    <source>
        <dbReference type="Proteomes" id="UP000000343"/>
    </source>
</evidence>
<dbReference type="OrthoDB" id="8731447at2"/>